<evidence type="ECO:0000313" key="2">
    <source>
        <dbReference type="EMBL" id="KAF7273149.1"/>
    </source>
</evidence>
<protein>
    <submittedName>
        <fullName evidence="2">Uncharacterized protein</fullName>
    </submittedName>
</protein>
<dbReference type="Proteomes" id="UP000625711">
    <property type="component" value="Unassembled WGS sequence"/>
</dbReference>
<proteinExistence type="predicted"/>
<dbReference type="AlphaFoldDB" id="A0A834MCN7"/>
<evidence type="ECO:0000256" key="1">
    <source>
        <dbReference type="SAM" id="MobiDB-lite"/>
    </source>
</evidence>
<dbReference type="EMBL" id="JAACXV010013544">
    <property type="protein sequence ID" value="KAF7273149.1"/>
    <property type="molecule type" value="Genomic_DNA"/>
</dbReference>
<keyword evidence="3" id="KW-1185">Reference proteome</keyword>
<accession>A0A834MCN7</accession>
<comment type="caution">
    <text evidence="2">The sequence shown here is derived from an EMBL/GenBank/DDBJ whole genome shotgun (WGS) entry which is preliminary data.</text>
</comment>
<gene>
    <name evidence="2" type="ORF">GWI33_014112</name>
</gene>
<organism evidence="2 3">
    <name type="scientific">Rhynchophorus ferrugineus</name>
    <name type="common">Red palm weevil</name>
    <name type="synonym">Curculio ferrugineus</name>
    <dbReference type="NCBI Taxonomy" id="354439"/>
    <lineage>
        <taxon>Eukaryota</taxon>
        <taxon>Metazoa</taxon>
        <taxon>Ecdysozoa</taxon>
        <taxon>Arthropoda</taxon>
        <taxon>Hexapoda</taxon>
        <taxon>Insecta</taxon>
        <taxon>Pterygota</taxon>
        <taxon>Neoptera</taxon>
        <taxon>Endopterygota</taxon>
        <taxon>Coleoptera</taxon>
        <taxon>Polyphaga</taxon>
        <taxon>Cucujiformia</taxon>
        <taxon>Curculionidae</taxon>
        <taxon>Dryophthorinae</taxon>
        <taxon>Rhynchophorus</taxon>
    </lineage>
</organism>
<feature type="region of interest" description="Disordered" evidence="1">
    <location>
        <begin position="1"/>
        <end position="24"/>
    </location>
</feature>
<sequence length="74" mass="8466">MMDRRVEKSGERAGKSDRKEKERLREIDVRRLEVADPIARIPAARVGHGKRKSKACRQCGQCRSSIGENSDPFR</sequence>
<reference evidence="2" key="1">
    <citation type="submission" date="2020-08" db="EMBL/GenBank/DDBJ databases">
        <title>Genome sequencing and assembly of the red palm weevil Rhynchophorus ferrugineus.</title>
        <authorList>
            <person name="Dias G.B."/>
            <person name="Bergman C.M."/>
            <person name="Manee M."/>
        </authorList>
    </citation>
    <scope>NUCLEOTIDE SEQUENCE</scope>
    <source>
        <strain evidence="2">AA-2017</strain>
        <tissue evidence="2">Whole larva</tissue>
    </source>
</reference>
<evidence type="ECO:0000313" key="3">
    <source>
        <dbReference type="Proteomes" id="UP000625711"/>
    </source>
</evidence>
<name>A0A834MCN7_RHYFE</name>